<feature type="domain" description="UDP-glucose 4-epimerase CapD C-terminal" evidence="10">
    <location>
        <begin position="298"/>
        <end position="345"/>
    </location>
</feature>
<dbReference type="AlphaFoldDB" id="A0A1Y5T0G4"/>
<dbReference type="CDD" id="cd05237">
    <property type="entry name" value="UDP_invert_4-6DH_SDR_e"/>
    <property type="match status" value="1"/>
</dbReference>
<feature type="domain" description="Polysaccharide biosynthesis protein CapD-like" evidence="9">
    <location>
        <begin position="19"/>
        <end position="295"/>
    </location>
</feature>
<proteinExistence type="inferred from homology"/>
<gene>
    <name evidence="11" type="primary">capD</name>
    <name evidence="11" type="ORF">PAM7066_02311</name>
</gene>
<evidence type="ECO:0000256" key="3">
    <source>
        <dbReference type="ARBA" id="ARBA00013189"/>
    </source>
</evidence>
<accession>A0A1Y5T0G4</accession>
<evidence type="ECO:0000256" key="1">
    <source>
        <dbReference type="ARBA" id="ARBA00000083"/>
    </source>
</evidence>
<evidence type="ECO:0000259" key="9">
    <source>
        <dbReference type="Pfam" id="PF02719"/>
    </source>
</evidence>
<evidence type="ECO:0000313" key="11">
    <source>
        <dbReference type="EMBL" id="SLN50879.1"/>
    </source>
</evidence>
<comment type="similarity">
    <text evidence="2">Belongs to the polysaccharide synthase family.</text>
</comment>
<dbReference type="SUPFAM" id="SSF51735">
    <property type="entry name" value="NAD(P)-binding Rossmann-fold domains"/>
    <property type="match status" value="1"/>
</dbReference>
<evidence type="ECO:0000256" key="8">
    <source>
        <dbReference type="ARBA" id="ARBA00033067"/>
    </source>
</evidence>
<dbReference type="InterPro" id="IPR051203">
    <property type="entry name" value="Polysaccharide_Synthase-Rel"/>
</dbReference>
<comment type="catalytic activity">
    <reaction evidence="1">
        <text>UDP-alpha-D-glucose = UDP-alpha-D-galactose</text>
        <dbReference type="Rhea" id="RHEA:22168"/>
        <dbReference type="ChEBI" id="CHEBI:58885"/>
        <dbReference type="ChEBI" id="CHEBI:66914"/>
        <dbReference type="EC" id="5.1.3.2"/>
    </reaction>
</comment>
<name>A0A1Y5T0G4_9RHOB</name>
<dbReference type="InterPro" id="IPR003869">
    <property type="entry name" value="Polysac_CapD-like"/>
</dbReference>
<evidence type="ECO:0000256" key="2">
    <source>
        <dbReference type="ARBA" id="ARBA00007430"/>
    </source>
</evidence>
<evidence type="ECO:0000256" key="6">
    <source>
        <dbReference type="ARBA" id="ARBA00023235"/>
    </source>
</evidence>
<evidence type="ECO:0000256" key="7">
    <source>
        <dbReference type="ARBA" id="ARBA00031367"/>
    </source>
</evidence>
<dbReference type="Proteomes" id="UP000193870">
    <property type="component" value="Unassembled WGS sequence"/>
</dbReference>
<keyword evidence="12" id="KW-1185">Reference proteome</keyword>
<dbReference type="EMBL" id="FWFV01000006">
    <property type="protein sequence ID" value="SLN50879.1"/>
    <property type="molecule type" value="Genomic_DNA"/>
</dbReference>
<dbReference type="STRING" id="315423.SAMN04488020_10678"/>
<reference evidence="11 12" key="1">
    <citation type="submission" date="2017-03" db="EMBL/GenBank/DDBJ databases">
        <authorList>
            <person name="Afonso C.L."/>
            <person name="Miller P.J."/>
            <person name="Scott M.A."/>
            <person name="Spackman E."/>
            <person name="Goraichik I."/>
            <person name="Dimitrov K.M."/>
            <person name="Suarez D.L."/>
            <person name="Swayne D.E."/>
        </authorList>
    </citation>
    <scope>NUCLEOTIDE SEQUENCE [LARGE SCALE GENOMIC DNA]</scope>
    <source>
        <strain evidence="11 12">CECT 7066</strain>
    </source>
</reference>
<evidence type="ECO:0000259" key="10">
    <source>
        <dbReference type="Pfam" id="PF08485"/>
    </source>
</evidence>
<sequence length="359" mass="39716">MMARPFGTQNGPAQRIERVLITGGTGSFGKTMLKGLLAEGVPQIRILSRDEEKQDALRAELRDDRVRYYIGDIRDPESVERAMAGVDSVFHAAALKQVPSCEFFPHEAVRTNVIGSENVIRAAIRAGVRSLVCLSTDKAVFPVNAMGLSKALMEKTALAAARSLGDTADTTISCVRYGNVMYSRGSAIPLFVRQIREGRPITVTEPTMTRFLMPLRDSVALVRHAFAHANQGDLFIKKAPASTIADLIEALKQLFDAPRHPVETIGWRHAEKLYETLASAEELARAEDMGAYWRIMPDTRDLNYKPFFSEGDPRTARIEDYHSHNTERLDVEGVKRLLLSLPEVQGALQDSGRPLALTA</sequence>
<dbReference type="Gene3D" id="3.40.50.720">
    <property type="entry name" value="NAD(P)-binding Rossmann-like Domain"/>
    <property type="match status" value="1"/>
</dbReference>
<dbReference type="PANTHER" id="PTHR43318:SF2">
    <property type="entry name" value="UDP-N-ACETYLGLUCOSAMINE 4,6-DEHYDRATASE (INVERTING)"/>
    <property type="match status" value="1"/>
</dbReference>
<evidence type="ECO:0000256" key="4">
    <source>
        <dbReference type="ARBA" id="ARBA00018569"/>
    </source>
</evidence>
<protein>
    <recommendedName>
        <fullName evidence="4">UDP-glucose 4-epimerase</fullName>
        <ecNumber evidence="3">5.1.3.2</ecNumber>
    </recommendedName>
    <alternativeName>
        <fullName evidence="8">Galactowaldenase</fullName>
    </alternativeName>
    <alternativeName>
        <fullName evidence="7">UDP-galactose 4-epimerase</fullName>
    </alternativeName>
</protein>
<dbReference type="InterPro" id="IPR036291">
    <property type="entry name" value="NAD(P)-bd_dom_sf"/>
</dbReference>
<keyword evidence="6 11" id="KW-0413">Isomerase</keyword>
<dbReference type="GO" id="GO:0009103">
    <property type="term" value="P:lipopolysaccharide biosynthetic process"/>
    <property type="evidence" value="ECO:0007669"/>
    <property type="project" value="UniProtKB-KW"/>
</dbReference>
<evidence type="ECO:0000313" key="12">
    <source>
        <dbReference type="Proteomes" id="UP000193870"/>
    </source>
</evidence>
<dbReference type="InterPro" id="IPR013692">
    <property type="entry name" value="CapD_C"/>
</dbReference>
<organism evidence="11 12">
    <name type="scientific">Palleronia marisminoris</name>
    <dbReference type="NCBI Taxonomy" id="315423"/>
    <lineage>
        <taxon>Bacteria</taxon>
        <taxon>Pseudomonadati</taxon>
        <taxon>Pseudomonadota</taxon>
        <taxon>Alphaproteobacteria</taxon>
        <taxon>Rhodobacterales</taxon>
        <taxon>Roseobacteraceae</taxon>
        <taxon>Palleronia</taxon>
    </lineage>
</organism>
<dbReference type="Pfam" id="PF02719">
    <property type="entry name" value="Polysacc_synt_2"/>
    <property type="match status" value="1"/>
</dbReference>
<dbReference type="PANTHER" id="PTHR43318">
    <property type="entry name" value="UDP-N-ACETYLGLUCOSAMINE 4,6-DEHYDRATASE"/>
    <property type="match status" value="1"/>
</dbReference>
<evidence type="ECO:0000256" key="5">
    <source>
        <dbReference type="ARBA" id="ARBA00022985"/>
    </source>
</evidence>
<dbReference type="GO" id="GO:0003978">
    <property type="term" value="F:UDP-glucose 4-epimerase activity"/>
    <property type="evidence" value="ECO:0007669"/>
    <property type="project" value="UniProtKB-EC"/>
</dbReference>
<keyword evidence="5" id="KW-0448">Lipopolysaccharide biosynthesis</keyword>
<dbReference type="Pfam" id="PF08485">
    <property type="entry name" value="Polysacc_syn_2C"/>
    <property type="match status" value="1"/>
</dbReference>
<dbReference type="EC" id="5.1.3.2" evidence="3"/>